<feature type="transmembrane region" description="Helical" evidence="6">
    <location>
        <begin position="260"/>
        <end position="278"/>
    </location>
</feature>
<keyword evidence="3 6" id="KW-0812">Transmembrane</keyword>
<evidence type="ECO:0000256" key="2">
    <source>
        <dbReference type="ARBA" id="ARBA00007558"/>
    </source>
</evidence>
<keyword evidence="4 6" id="KW-1133">Transmembrane helix</keyword>
<dbReference type="InterPro" id="IPR054549">
    <property type="entry name" value="UVB_sens_RUS_dom"/>
</dbReference>
<sequence>MAFNRGSEPITFNEVDEANHPTATYVYTQSTRSLPLEHGNGRANSGRIDLLHDPSSLSTTPWSSKAILDILVDVFLPTGYPHSVTEDYTPYQIFDSLQAFSSSIAGLLSSRAVLQGVGVGNADASPTSALLLHILQDSSGRIATILFAHRIGTALEPECKKYRLAADIFNDAAMILDCFSPMVPAGALRVLVLSTAGILRALCGVAGGSSKASLSAHFSRWGNLAQVNAKDSSQETIISLVGMLVGSFVVSHVTGFAATWIALLMLLALHLSLNYAAVRSVQMTSLNRQRANIVFSTILNTDGDFLQLMDQDAGTSTRTHRTTISPHKPSADHDRLRILTPSQVAKQEKIFETDGVLRWSSPVPTQPVGLCIGTCRIGVSLRQFLLGPSSSSSSFFSFSSLALISTHSSKSLKTNIPLPQLSTLFTDEHYILFLSFFKGKWHANILLKSSCTPQSQLKGWLHALLAARVLSCSHPSSPNATPSEKGSEPEMDGRSIGLILDVLHRTLSFLNEDGRFERYIAALENAGWDLTIRALETKSGRRVC</sequence>
<evidence type="ECO:0000256" key="1">
    <source>
        <dbReference type="ARBA" id="ARBA00004370"/>
    </source>
</evidence>
<comment type="subcellular location">
    <subcellularLocation>
        <location evidence="1">Membrane</location>
    </subcellularLocation>
</comment>
<evidence type="ECO:0000313" key="8">
    <source>
        <dbReference type="EMBL" id="OJK00542.1"/>
    </source>
</evidence>
<dbReference type="PANTHER" id="PTHR12770">
    <property type="entry name" value="RUS1 FAMILY PROTEIN C16ORF58"/>
    <property type="match status" value="1"/>
</dbReference>
<dbReference type="OrthoDB" id="364779at2759"/>
<gene>
    <name evidence="8" type="ORF">ASPACDRAFT_1856108</name>
</gene>
<dbReference type="InterPro" id="IPR006968">
    <property type="entry name" value="RUS_fam"/>
</dbReference>
<dbReference type="RefSeq" id="XP_020056881.1">
    <property type="nucleotide sequence ID" value="XM_020197468.1"/>
</dbReference>
<evidence type="ECO:0000256" key="5">
    <source>
        <dbReference type="ARBA" id="ARBA00023136"/>
    </source>
</evidence>
<name>A0A1L9WWE9_ASPA1</name>
<dbReference type="EMBL" id="KV878976">
    <property type="protein sequence ID" value="OJK00542.1"/>
    <property type="molecule type" value="Genomic_DNA"/>
</dbReference>
<dbReference type="VEuPathDB" id="FungiDB:ASPACDRAFT_1856108"/>
<dbReference type="OMA" id="KWGNLAE"/>
<keyword evidence="9" id="KW-1185">Reference proteome</keyword>
<proteinExistence type="inferred from homology"/>
<protein>
    <recommendedName>
        <fullName evidence="7">Protein root UVB sensitive/RUS domain-containing protein</fullName>
    </recommendedName>
</protein>
<evidence type="ECO:0000256" key="4">
    <source>
        <dbReference type="ARBA" id="ARBA00022989"/>
    </source>
</evidence>
<keyword evidence="5 6" id="KW-0472">Membrane</keyword>
<comment type="similarity">
    <text evidence="2">Belongs to the RUS1 family.</text>
</comment>
<dbReference type="Proteomes" id="UP000184546">
    <property type="component" value="Unassembled WGS sequence"/>
</dbReference>
<evidence type="ECO:0000259" key="7">
    <source>
        <dbReference type="Pfam" id="PF04884"/>
    </source>
</evidence>
<dbReference type="GeneID" id="30971282"/>
<evidence type="ECO:0000313" key="9">
    <source>
        <dbReference type="Proteomes" id="UP000184546"/>
    </source>
</evidence>
<organism evidence="8 9">
    <name type="scientific">Aspergillus aculeatus (strain ATCC 16872 / CBS 172.66 / WB 5094)</name>
    <dbReference type="NCBI Taxonomy" id="690307"/>
    <lineage>
        <taxon>Eukaryota</taxon>
        <taxon>Fungi</taxon>
        <taxon>Dikarya</taxon>
        <taxon>Ascomycota</taxon>
        <taxon>Pezizomycotina</taxon>
        <taxon>Eurotiomycetes</taxon>
        <taxon>Eurotiomycetidae</taxon>
        <taxon>Eurotiales</taxon>
        <taxon>Aspergillaceae</taxon>
        <taxon>Aspergillus</taxon>
        <taxon>Aspergillus subgen. Circumdati</taxon>
    </lineage>
</organism>
<feature type="domain" description="Protein root UVB sensitive/RUS" evidence="7">
    <location>
        <begin position="63"/>
        <end position="301"/>
    </location>
</feature>
<dbReference type="AlphaFoldDB" id="A0A1L9WWE9"/>
<reference evidence="9" key="1">
    <citation type="journal article" date="2017" name="Genome Biol.">
        <title>Comparative genomics reveals high biological diversity and specific adaptations in the industrially and medically important fungal genus Aspergillus.</title>
        <authorList>
            <person name="de Vries R.P."/>
            <person name="Riley R."/>
            <person name="Wiebenga A."/>
            <person name="Aguilar-Osorio G."/>
            <person name="Amillis S."/>
            <person name="Uchima C.A."/>
            <person name="Anderluh G."/>
            <person name="Asadollahi M."/>
            <person name="Askin M."/>
            <person name="Barry K."/>
            <person name="Battaglia E."/>
            <person name="Bayram O."/>
            <person name="Benocci T."/>
            <person name="Braus-Stromeyer S.A."/>
            <person name="Caldana C."/>
            <person name="Canovas D."/>
            <person name="Cerqueira G.C."/>
            <person name="Chen F."/>
            <person name="Chen W."/>
            <person name="Choi C."/>
            <person name="Clum A."/>
            <person name="Dos Santos R.A."/>
            <person name="Damasio A.R."/>
            <person name="Diallinas G."/>
            <person name="Emri T."/>
            <person name="Fekete E."/>
            <person name="Flipphi M."/>
            <person name="Freyberg S."/>
            <person name="Gallo A."/>
            <person name="Gournas C."/>
            <person name="Habgood R."/>
            <person name="Hainaut M."/>
            <person name="Harispe M.L."/>
            <person name="Henrissat B."/>
            <person name="Hilden K.S."/>
            <person name="Hope R."/>
            <person name="Hossain A."/>
            <person name="Karabika E."/>
            <person name="Karaffa L."/>
            <person name="Karanyi Z."/>
            <person name="Krasevec N."/>
            <person name="Kuo A."/>
            <person name="Kusch H."/>
            <person name="LaButti K."/>
            <person name="Lagendijk E.L."/>
            <person name="Lapidus A."/>
            <person name="Levasseur A."/>
            <person name="Lindquist E."/>
            <person name="Lipzen A."/>
            <person name="Logrieco A.F."/>
            <person name="MacCabe A."/>
            <person name="Maekelae M.R."/>
            <person name="Malavazi I."/>
            <person name="Melin P."/>
            <person name="Meyer V."/>
            <person name="Mielnichuk N."/>
            <person name="Miskei M."/>
            <person name="Molnar A.P."/>
            <person name="Mule G."/>
            <person name="Ngan C.Y."/>
            <person name="Orejas M."/>
            <person name="Orosz E."/>
            <person name="Ouedraogo J.P."/>
            <person name="Overkamp K.M."/>
            <person name="Park H.-S."/>
            <person name="Perrone G."/>
            <person name="Piumi F."/>
            <person name="Punt P.J."/>
            <person name="Ram A.F."/>
            <person name="Ramon A."/>
            <person name="Rauscher S."/>
            <person name="Record E."/>
            <person name="Riano-Pachon D.M."/>
            <person name="Robert V."/>
            <person name="Roehrig J."/>
            <person name="Ruller R."/>
            <person name="Salamov A."/>
            <person name="Salih N.S."/>
            <person name="Samson R.A."/>
            <person name="Sandor E."/>
            <person name="Sanguinetti M."/>
            <person name="Schuetze T."/>
            <person name="Sepcic K."/>
            <person name="Shelest E."/>
            <person name="Sherlock G."/>
            <person name="Sophianopoulou V."/>
            <person name="Squina F.M."/>
            <person name="Sun H."/>
            <person name="Susca A."/>
            <person name="Todd R.B."/>
            <person name="Tsang A."/>
            <person name="Unkles S.E."/>
            <person name="van de Wiele N."/>
            <person name="van Rossen-Uffink D."/>
            <person name="Oliveira J.V."/>
            <person name="Vesth T.C."/>
            <person name="Visser J."/>
            <person name="Yu J.-H."/>
            <person name="Zhou M."/>
            <person name="Andersen M.R."/>
            <person name="Archer D.B."/>
            <person name="Baker S.E."/>
            <person name="Benoit I."/>
            <person name="Brakhage A.A."/>
            <person name="Braus G.H."/>
            <person name="Fischer R."/>
            <person name="Frisvad J.C."/>
            <person name="Goldman G.H."/>
            <person name="Houbraken J."/>
            <person name="Oakley B."/>
            <person name="Pocsi I."/>
            <person name="Scazzocchio C."/>
            <person name="Seiboth B."/>
            <person name="vanKuyk P.A."/>
            <person name="Wortman J."/>
            <person name="Dyer P.S."/>
            <person name="Grigoriev I.V."/>
        </authorList>
    </citation>
    <scope>NUCLEOTIDE SEQUENCE [LARGE SCALE GENOMIC DNA]</scope>
    <source>
        <strain evidence="9">ATCC 16872 / CBS 172.66 / WB 5094</strain>
    </source>
</reference>
<dbReference type="PANTHER" id="PTHR12770:SF31">
    <property type="entry name" value="RUS FAMILY MEMBER 1"/>
    <property type="match status" value="1"/>
</dbReference>
<accession>A0A1L9WWE9</accession>
<dbReference type="GO" id="GO:0016020">
    <property type="term" value="C:membrane"/>
    <property type="evidence" value="ECO:0007669"/>
    <property type="project" value="UniProtKB-SubCell"/>
</dbReference>
<dbReference type="Pfam" id="PF04884">
    <property type="entry name" value="UVB_sens_prot"/>
    <property type="match status" value="1"/>
</dbReference>
<evidence type="ECO:0000256" key="3">
    <source>
        <dbReference type="ARBA" id="ARBA00022692"/>
    </source>
</evidence>
<evidence type="ECO:0000256" key="6">
    <source>
        <dbReference type="SAM" id="Phobius"/>
    </source>
</evidence>